<keyword evidence="6" id="KW-0472">Membrane</keyword>
<protein>
    <recommendedName>
        <fullName evidence="6">Fucosyltransferase</fullName>
        <ecNumber evidence="6">2.4.1.-</ecNumber>
    </recommendedName>
</protein>
<sequence length="575" mass="63836">MGDQERISASGGDDEQCTTPPQSFSLMKTTEAAVKLAPWRRRWPARMSWLVKAAAVAVAVLIAVVVLLSYASSGDNDEMPDSLFTTRAPANLTDDQLLDGLLTNEFSSQSCRSRYEFADYHKKKKPTHSKPSPYLISKLRQHEAIQKRCGPGTAPYSKALRRLHSSSSSGDAAADSGEECRYVVSISYRRGLGNRILAVVSAFLYAVLTSRALLVAPYDGDLADLFCEPFPSATWLLPDADRHRFPLRQRLSDLDSKSKDSLGTILRKNDNNNNNATSLTYVYLHLDGGADFHDKLFYCDDQQLGLLRHVPWLLMKTDSYIIPGLFLVPSFQHELDRLFPGDVDKDAVFHHLSRYLLHPTNPIWHAITTYHRANLAAAARLVGMQIRVYHKETPPVSRVVLDQILACARLAHIFPPPPNTSVLVTSLNPWYAERISAGGEGEYSSLAVHQPSHEGEQRMGDAEQDRRALAEMHLLSTCDALMDTGFSTFGYVAAGMAGARAWVMPRRPWWEKEAAAEVPDPPCAVAASPEPCFHSPSYYDCAARRDYGDIGKVLPYVRRCEDVSWGIKLVGGSSL</sequence>
<dbReference type="Pfam" id="PF03254">
    <property type="entry name" value="XG_FTase"/>
    <property type="match status" value="1"/>
</dbReference>
<keyword evidence="5 6" id="KW-0961">Cell wall biogenesis/degradation</keyword>
<proteinExistence type="inferred from homology"/>
<keyword evidence="4" id="KW-0325">Glycoprotein</keyword>
<comment type="function">
    <text evidence="6">May be involved in cell wall biosynthesis.</text>
</comment>
<keyword evidence="9" id="KW-1185">Reference proteome</keyword>
<dbReference type="GO" id="GO:0032580">
    <property type="term" value="C:Golgi cisterna membrane"/>
    <property type="evidence" value="ECO:0007669"/>
    <property type="project" value="UniProtKB-SubCell"/>
</dbReference>
<dbReference type="GO" id="GO:0071555">
    <property type="term" value="P:cell wall organization"/>
    <property type="evidence" value="ECO:0007669"/>
    <property type="project" value="UniProtKB-UniRule"/>
</dbReference>
<organism evidence="8 9">
    <name type="scientific">Leersia perrieri</name>
    <dbReference type="NCBI Taxonomy" id="77586"/>
    <lineage>
        <taxon>Eukaryota</taxon>
        <taxon>Viridiplantae</taxon>
        <taxon>Streptophyta</taxon>
        <taxon>Embryophyta</taxon>
        <taxon>Tracheophyta</taxon>
        <taxon>Spermatophyta</taxon>
        <taxon>Magnoliopsida</taxon>
        <taxon>Liliopsida</taxon>
        <taxon>Poales</taxon>
        <taxon>Poaceae</taxon>
        <taxon>BOP clade</taxon>
        <taxon>Oryzoideae</taxon>
        <taxon>Oryzeae</taxon>
        <taxon>Oryzinae</taxon>
        <taxon>Leersia</taxon>
    </lineage>
</organism>
<keyword evidence="6" id="KW-1133">Transmembrane helix</keyword>
<dbReference type="EnsemblPlants" id="LPERR02G10170.1">
    <property type="protein sequence ID" value="LPERR02G10170.1"/>
    <property type="gene ID" value="LPERR02G10170"/>
</dbReference>
<dbReference type="InterPro" id="IPR004938">
    <property type="entry name" value="XG_FTase"/>
</dbReference>
<keyword evidence="6" id="KW-0333">Golgi apparatus</keyword>
<name>A0A0D9VER3_9ORYZ</name>
<reference evidence="9" key="2">
    <citation type="submission" date="2013-12" db="EMBL/GenBank/DDBJ databases">
        <authorList>
            <person name="Yu Y."/>
            <person name="Lee S."/>
            <person name="de Baynast K."/>
            <person name="Wissotski M."/>
            <person name="Liu L."/>
            <person name="Talag J."/>
            <person name="Goicoechea J."/>
            <person name="Angelova A."/>
            <person name="Jetty R."/>
            <person name="Kudrna D."/>
            <person name="Golser W."/>
            <person name="Rivera L."/>
            <person name="Zhang J."/>
            <person name="Wing R."/>
        </authorList>
    </citation>
    <scope>NUCLEOTIDE SEQUENCE</scope>
</reference>
<comment type="similarity">
    <text evidence="1 6">Belongs to the glycosyltransferase 37 family.</text>
</comment>
<dbReference type="GO" id="GO:0042546">
    <property type="term" value="P:cell wall biogenesis"/>
    <property type="evidence" value="ECO:0007669"/>
    <property type="project" value="InterPro"/>
</dbReference>
<feature type="region of interest" description="Disordered" evidence="7">
    <location>
        <begin position="1"/>
        <end position="22"/>
    </location>
</feature>
<dbReference type="Gene3D" id="3.40.50.11340">
    <property type="match status" value="1"/>
</dbReference>
<dbReference type="eggNOG" id="ENOG502QTTA">
    <property type="taxonomic scope" value="Eukaryota"/>
</dbReference>
<reference evidence="8" key="3">
    <citation type="submission" date="2015-04" db="UniProtKB">
        <authorList>
            <consortium name="EnsemblPlants"/>
        </authorList>
    </citation>
    <scope>IDENTIFICATION</scope>
</reference>
<keyword evidence="6" id="KW-0812">Transmembrane</keyword>
<dbReference type="HOGENOM" id="CLU_001992_2_1_1"/>
<dbReference type="EC" id="2.4.1.-" evidence="6"/>
<evidence type="ECO:0000313" key="8">
    <source>
        <dbReference type="EnsemblPlants" id="LPERR02G10170.1"/>
    </source>
</evidence>
<dbReference type="AlphaFoldDB" id="A0A0D9VER3"/>
<evidence type="ECO:0000256" key="6">
    <source>
        <dbReference type="RuleBase" id="RU367004"/>
    </source>
</evidence>
<comment type="subcellular location">
    <subcellularLocation>
        <location evidence="6">Golgi apparatus</location>
        <location evidence="6">Golgi stack membrane</location>
        <topology evidence="6">Single-pass type II membrane protein</topology>
    </subcellularLocation>
</comment>
<reference evidence="8 9" key="1">
    <citation type="submission" date="2012-08" db="EMBL/GenBank/DDBJ databases">
        <title>Oryza genome evolution.</title>
        <authorList>
            <person name="Wing R.A."/>
        </authorList>
    </citation>
    <scope>NUCLEOTIDE SEQUENCE</scope>
</reference>
<evidence type="ECO:0000256" key="2">
    <source>
        <dbReference type="ARBA" id="ARBA00022676"/>
    </source>
</evidence>
<dbReference type="FunFam" id="3.40.50.11340:FF:000008">
    <property type="entry name" value="Galactoside 2-alpha-L-fucosyltransferase"/>
    <property type="match status" value="1"/>
</dbReference>
<dbReference type="STRING" id="77586.A0A0D9VER3"/>
<dbReference type="GO" id="GO:0008107">
    <property type="term" value="F:galactoside 2-alpha-L-fucosyltransferase activity"/>
    <property type="evidence" value="ECO:0007669"/>
    <property type="project" value="InterPro"/>
</dbReference>
<dbReference type="Proteomes" id="UP000032180">
    <property type="component" value="Chromosome 2"/>
</dbReference>
<evidence type="ECO:0000256" key="4">
    <source>
        <dbReference type="ARBA" id="ARBA00023180"/>
    </source>
</evidence>
<feature type="transmembrane region" description="Helical" evidence="6">
    <location>
        <begin position="49"/>
        <end position="71"/>
    </location>
</feature>
<evidence type="ECO:0000256" key="1">
    <source>
        <dbReference type="ARBA" id="ARBA00010481"/>
    </source>
</evidence>
<evidence type="ECO:0000313" key="9">
    <source>
        <dbReference type="Proteomes" id="UP000032180"/>
    </source>
</evidence>
<dbReference type="Gramene" id="LPERR02G10170.1">
    <property type="protein sequence ID" value="LPERR02G10170.1"/>
    <property type="gene ID" value="LPERR02G10170"/>
</dbReference>
<keyword evidence="3 6" id="KW-0808">Transferase</keyword>
<accession>A0A0D9VER3</accession>
<dbReference type="GO" id="GO:0009969">
    <property type="term" value="P:xyloglucan biosynthetic process"/>
    <property type="evidence" value="ECO:0007669"/>
    <property type="project" value="TreeGrafter"/>
</dbReference>
<evidence type="ECO:0000256" key="3">
    <source>
        <dbReference type="ARBA" id="ARBA00022679"/>
    </source>
</evidence>
<evidence type="ECO:0000256" key="7">
    <source>
        <dbReference type="SAM" id="MobiDB-lite"/>
    </source>
</evidence>
<dbReference type="PANTHER" id="PTHR31889">
    <property type="entry name" value="FUCOSYLTRANSFERASE 2-RELATED"/>
    <property type="match status" value="1"/>
</dbReference>
<keyword evidence="2 6" id="KW-0328">Glycosyltransferase</keyword>
<dbReference type="PANTHER" id="PTHR31889:SF4">
    <property type="entry name" value="FUCOSYLTRANSFERASE"/>
    <property type="match status" value="1"/>
</dbReference>
<evidence type="ECO:0000256" key="5">
    <source>
        <dbReference type="ARBA" id="ARBA00023316"/>
    </source>
</evidence>